<dbReference type="EMBL" id="GECU01020231">
    <property type="protein sequence ID" value="JAS87475.1"/>
    <property type="molecule type" value="Transcribed_RNA"/>
</dbReference>
<evidence type="ECO:0000256" key="3">
    <source>
        <dbReference type="SAM" id="MobiDB-lite"/>
    </source>
</evidence>
<gene>
    <name evidence="4" type="ORF">g.28329</name>
</gene>
<name>A0A1B6IKQ2_9HEMI</name>
<dbReference type="InterPro" id="IPR017245">
    <property type="entry name" value="BLOC-1_complex_su-3"/>
</dbReference>
<organism evidence="4">
    <name type="scientific">Homalodisca liturata</name>
    <dbReference type="NCBI Taxonomy" id="320908"/>
    <lineage>
        <taxon>Eukaryota</taxon>
        <taxon>Metazoa</taxon>
        <taxon>Ecdysozoa</taxon>
        <taxon>Arthropoda</taxon>
        <taxon>Hexapoda</taxon>
        <taxon>Insecta</taxon>
        <taxon>Pterygota</taxon>
        <taxon>Neoptera</taxon>
        <taxon>Paraneoptera</taxon>
        <taxon>Hemiptera</taxon>
        <taxon>Auchenorrhyncha</taxon>
        <taxon>Membracoidea</taxon>
        <taxon>Cicadellidae</taxon>
        <taxon>Cicadellinae</taxon>
        <taxon>Proconiini</taxon>
        <taxon>Homalodisca</taxon>
    </lineage>
</organism>
<comment type="similarity">
    <text evidence="1">Belongs to the BLOC1S3 family.</text>
</comment>
<reference evidence="4" key="1">
    <citation type="submission" date="2015-11" db="EMBL/GenBank/DDBJ databases">
        <title>De novo transcriptome assembly of four potential Pierce s Disease insect vectors from Arizona vineyards.</title>
        <authorList>
            <person name="Tassone E.E."/>
        </authorList>
    </citation>
    <scope>NUCLEOTIDE SEQUENCE</scope>
</reference>
<protein>
    <recommendedName>
        <fullName evidence="2">Biogenesis of lysosome-related organelles complex 1 subunit 3</fullName>
    </recommendedName>
</protein>
<feature type="compositionally biased region" description="Low complexity" evidence="3">
    <location>
        <begin position="29"/>
        <end position="41"/>
    </location>
</feature>
<dbReference type="PANTHER" id="PTHR31974">
    <property type="entry name" value="BIOGENESIS OF LYSOSOME-RELATED ORGANELLES COMPLEX 1 SUBUNIT 3"/>
    <property type="match status" value="1"/>
</dbReference>
<sequence>MEKAFVILGEASESDGEDDEKTVLSVVRSTGKSSSPSLSKGVIVAGEASESESESEETCREAFFAKSGAVTNDPEEDHLQSTQYDSLLHKKLRECNRSLHNNVCTESRQNLVNAIKVLNSTNQQLLVTQIQIQDAATSLSRAFNQLTKLSENLNTLLATPYIPEINIS</sequence>
<accession>A0A1B6IKQ2</accession>
<evidence type="ECO:0000256" key="2">
    <source>
        <dbReference type="ARBA" id="ARBA00019581"/>
    </source>
</evidence>
<proteinExistence type="inferred from homology"/>
<dbReference type="PANTHER" id="PTHR31974:SF2">
    <property type="entry name" value="BIOGENESIS OF LYSOSOME-RELATED ORGANELLES COMPLEX 1 SUBUNIT 3"/>
    <property type="match status" value="1"/>
</dbReference>
<dbReference type="GO" id="GO:0031083">
    <property type="term" value="C:BLOC-1 complex"/>
    <property type="evidence" value="ECO:0007669"/>
    <property type="project" value="TreeGrafter"/>
</dbReference>
<evidence type="ECO:0000313" key="4">
    <source>
        <dbReference type="EMBL" id="JAS87475.1"/>
    </source>
</evidence>
<dbReference type="AlphaFoldDB" id="A0A1B6IKQ2"/>
<evidence type="ECO:0000256" key="1">
    <source>
        <dbReference type="ARBA" id="ARBA00008942"/>
    </source>
</evidence>
<feature type="region of interest" description="Disordered" evidence="3">
    <location>
        <begin position="1"/>
        <end position="57"/>
    </location>
</feature>
<dbReference type="Pfam" id="PF15753">
    <property type="entry name" value="BLOC1S3"/>
    <property type="match status" value="1"/>
</dbReference>